<accession>A0A2N9ED54</accession>
<evidence type="ECO:0000256" key="3">
    <source>
        <dbReference type="ARBA" id="ARBA00022475"/>
    </source>
</evidence>
<evidence type="ECO:0000256" key="10">
    <source>
        <dbReference type="ARBA" id="ARBA00022737"/>
    </source>
</evidence>
<dbReference type="SUPFAM" id="SSF49452">
    <property type="entry name" value="Starch-binding domain-like"/>
    <property type="match status" value="1"/>
</dbReference>
<dbReference type="Gene3D" id="1.10.510.10">
    <property type="entry name" value="Transferase(Phosphotransferase) domain 1"/>
    <property type="match status" value="1"/>
</dbReference>
<dbReference type="EMBL" id="OIVN01000017">
    <property type="protein sequence ID" value="SPC72663.1"/>
    <property type="molecule type" value="Genomic_DNA"/>
</dbReference>
<evidence type="ECO:0000256" key="15">
    <source>
        <dbReference type="ARBA" id="ARBA00023136"/>
    </source>
</evidence>
<reference evidence="23" key="1">
    <citation type="submission" date="2018-02" db="EMBL/GenBank/DDBJ databases">
        <authorList>
            <person name="Cohen D.B."/>
            <person name="Kent A.D."/>
        </authorList>
    </citation>
    <scope>NUCLEOTIDE SEQUENCE</scope>
</reference>
<dbReference type="InterPro" id="IPR008271">
    <property type="entry name" value="Ser/Thr_kinase_AS"/>
</dbReference>
<evidence type="ECO:0000256" key="1">
    <source>
        <dbReference type="ARBA" id="ARBA00004162"/>
    </source>
</evidence>
<dbReference type="SMART" id="SM00220">
    <property type="entry name" value="S_TKc"/>
    <property type="match status" value="1"/>
</dbReference>
<evidence type="ECO:0000259" key="22">
    <source>
        <dbReference type="PROSITE" id="PS51166"/>
    </source>
</evidence>
<dbReference type="PROSITE" id="PS50011">
    <property type="entry name" value="PROTEIN_KINASE_DOM"/>
    <property type="match status" value="1"/>
</dbReference>
<evidence type="ECO:0000256" key="14">
    <source>
        <dbReference type="ARBA" id="ARBA00022989"/>
    </source>
</evidence>
<evidence type="ECO:0000256" key="16">
    <source>
        <dbReference type="ARBA" id="ARBA00023170"/>
    </source>
</evidence>
<comment type="catalytic activity">
    <reaction evidence="19">
        <text>L-seryl-[protein] + ATP = O-phospho-L-seryl-[protein] + ADP + H(+)</text>
        <dbReference type="Rhea" id="RHEA:17989"/>
        <dbReference type="Rhea" id="RHEA-COMP:9863"/>
        <dbReference type="Rhea" id="RHEA-COMP:11604"/>
        <dbReference type="ChEBI" id="CHEBI:15378"/>
        <dbReference type="ChEBI" id="CHEBI:29999"/>
        <dbReference type="ChEBI" id="CHEBI:30616"/>
        <dbReference type="ChEBI" id="CHEBI:83421"/>
        <dbReference type="ChEBI" id="CHEBI:456216"/>
        <dbReference type="EC" id="2.7.11.1"/>
    </reaction>
</comment>
<evidence type="ECO:0000313" key="23">
    <source>
        <dbReference type="EMBL" id="SPC72663.1"/>
    </source>
</evidence>
<evidence type="ECO:0000256" key="6">
    <source>
        <dbReference type="ARBA" id="ARBA00022614"/>
    </source>
</evidence>
<keyword evidence="3" id="KW-1003">Cell membrane</keyword>
<dbReference type="GO" id="GO:0005886">
    <property type="term" value="C:plasma membrane"/>
    <property type="evidence" value="ECO:0007669"/>
    <property type="project" value="UniProtKB-SubCell"/>
</dbReference>
<dbReference type="SUPFAM" id="SSF56112">
    <property type="entry name" value="Protein kinase-like (PK-like)"/>
    <property type="match status" value="1"/>
</dbReference>
<keyword evidence="14" id="KW-1133">Transmembrane helix</keyword>
<dbReference type="InterPro" id="IPR001245">
    <property type="entry name" value="Ser-Thr/Tyr_kinase_cat_dom"/>
</dbReference>
<feature type="domain" description="CBM20" evidence="22">
    <location>
        <begin position="249"/>
        <end position="351"/>
    </location>
</feature>
<comment type="catalytic activity">
    <reaction evidence="18">
        <text>L-threonyl-[protein] + ATP = O-phospho-L-threonyl-[protein] + ADP + H(+)</text>
        <dbReference type="Rhea" id="RHEA:46608"/>
        <dbReference type="Rhea" id="RHEA-COMP:11060"/>
        <dbReference type="Rhea" id="RHEA-COMP:11605"/>
        <dbReference type="ChEBI" id="CHEBI:15378"/>
        <dbReference type="ChEBI" id="CHEBI:30013"/>
        <dbReference type="ChEBI" id="CHEBI:30616"/>
        <dbReference type="ChEBI" id="CHEBI:61977"/>
        <dbReference type="ChEBI" id="CHEBI:456216"/>
        <dbReference type="EC" id="2.7.11.1"/>
    </reaction>
</comment>
<feature type="region of interest" description="Disordered" evidence="20">
    <location>
        <begin position="440"/>
        <end position="461"/>
    </location>
</feature>
<feature type="region of interest" description="Disordered" evidence="20">
    <location>
        <begin position="389"/>
        <end position="410"/>
    </location>
</feature>
<evidence type="ECO:0000256" key="2">
    <source>
        <dbReference type="ARBA" id="ARBA00012513"/>
    </source>
</evidence>
<evidence type="ECO:0000256" key="18">
    <source>
        <dbReference type="ARBA" id="ARBA00047899"/>
    </source>
</evidence>
<evidence type="ECO:0000256" key="11">
    <source>
        <dbReference type="ARBA" id="ARBA00022741"/>
    </source>
</evidence>
<keyword evidence="6" id="KW-0433">Leucine-rich repeat</keyword>
<gene>
    <name evidence="23" type="ORF">FSB_LOCUS545</name>
</gene>
<dbReference type="Gene3D" id="2.60.40.10">
    <property type="entry name" value="Immunoglobulins"/>
    <property type="match status" value="1"/>
</dbReference>
<feature type="region of interest" description="Disordered" evidence="20">
    <location>
        <begin position="531"/>
        <end position="569"/>
    </location>
</feature>
<feature type="compositionally biased region" description="Basic and acidic residues" evidence="20">
    <location>
        <begin position="531"/>
        <end position="549"/>
    </location>
</feature>
<dbReference type="InterPro" id="IPR002044">
    <property type="entry name" value="CBM20"/>
</dbReference>
<dbReference type="PROSITE" id="PS00108">
    <property type="entry name" value="PROTEIN_KINASE_ST"/>
    <property type="match status" value="1"/>
</dbReference>
<evidence type="ECO:0000256" key="13">
    <source>
        <dbReference type="ARBA" id="ARBA00022840"/>
    </source>
</evidence>
<evidence type="ECO:0000256" key="17">
    <source>
        <dbReference type="ARBA" id="ARBA00023180"/>
    </source>
</evidence>
<dbReference type="GO" id="GO:0005524">
    <property type="term" value="F:ATP binding"/>
    <property type="evidence" value="ECO:0007669"/>
    <property type="project" value="UniProtKB-KW"/>
</dbReference>
<dbReference type="FunFam" id="2.60.40.10:FF:000552">
    <property type="entry name" value="Related to glucoamylase"/>
    <property type="match status" value="1"/>
</dbReference>
<organism evidence="23">
    <name type="scientific">Fagus sylvatica</name>
    <name type="common">Beechnut</name>
    <dbReference type="NCBI Taxonomy" id="28930"/>
    <lineage>
        <taxon>Eukaryota</taxon>
        <taxon>Viridiplantae</taxon>
        <taxon>Streptophyta</taxon>
        <taxon>Embryophyta</taxon>
        <taxon>Tracheophyta</taxon>
        <taxon>Spermatophyta</taxon>
        <taxon>Magnoliopsida</taxon>
        <taxon>eudicotyledons</taxon>
        <taxon>Gunneridae</taxon>
        <taxon>Pentapetalae</taxon>
        <taxon>rosids</taxon>
        <taxon>fabids</taxon>
        <taxon>Fagales</taxon>
        <taxon>Fagaceae</taxon>
        <taxon>Fagus</taxon>
    </lineage>
</organism>
<keyword evidence="13" id="KW-0067">ATP-binding</keyword>
<dbReference type="PROSITE" id="PS51166">
    <property type="entry name" value="CBM20"/>
    <property type="match status" value="1"/>
</dbReference>
<dbReference type="SMART" id="SM01065">
    <property type="entry name" value="CBM_2"/>
    <property type="match status" value="1"/>
</dbReference>
<feature type="compositionally biased region" description="Polar residues" evidence="20">
    <location>
        <begin position="391"/>
        <end position="407"/>
    </location>
</feature>
<keyword evidence="10" id="KW-0677">Repeat</keyword>
<dbReference type="InterPro" id="IPR013784">
    <property type="entry name" value="Carb-bd-like_fold"/>
</dbReference>
<dbReference type="InterPro" id="IPR051564">
    <property type="entry name" value="LRR_receptor-like_kinase"/>
</dbReference>
<dbReference type="EC" id="2.7.11.1" evidence="2"/>
<keyword evidence="11" id="KW-0547">Nucleotide-binding</keyword>
<dbReference type="FunFam" id="1.10.510.10:FF:000358">
    <property type="entry name" value="Putative leucine-rich repeat receptor-like serine/threonine-protein kinase"/>
    <property type="match status" value="1"/>
</dbReference>
<keyword evidence="8" id="KW-0812">Transmembrane</keyword>
<dbReference type="GO" id="GO:0004674">
    <property type="term" value="F:protein serine/threonine kinase activity"/>
    <property type="evidence" value="ECO:0007669"/>
    <property type="project" value="UniProtKB-KW"/>
</dbReference>
<evidence type="ECO:0000256" key="5">
    <source>
        <dbReference type="ARBA" id="ARBA00022553"/>
    </source>
</evidence>
<feature type="domain" description="Protein kinase" evidence="21">
    <location>
        <begin position="1"/>
        <end position="206"/>
    </location>
</feature>
<keyword evidence="4" id="KW-0723">Serine/threonine-protein kinase</keyword>
<keyword evidence="9" id="KW-0732">Signal</keyword>
<evidence type="ECO:0000256" key="4">
    <source>
        <dbReference type="ARBA" id="ARBA00022527"/>
    </source>
</evidence>
<sequence length="569" mass="62981">MKIPSSAPVCNGSLDQWLHPKNDEQHQSKRLTFIQRLNIAIDVAYALEYLHHHCQSPIVHCDLKPSNILLDEDMVAHVGDFGLAKFLFEASNNHSKTQTLSIGLKGSIGYIPPEYGIGGQVSTLGDIYSYGILLLEMFTGKRPIDEMFKEGMSIHKFTAMALPEHVMDIIDPLMFLEEDEEDANDERNEDDIEERAIIEEAHHVNVCSRIKDCMISVFQIGLSCSTTPPDERMPANADLEAAETQNQEAYQSKSVNVKFQLQKECMFGEQFLIVGDDSTLGLWDPSSAIPLNWSDGHVWTAELEMPIGKSIQFKFILKGSAEKILWQPGPDRIFETWETKNTITICEDWENPEFQKVIEEEQLANLNEPTTENSDMLIVAENLTHTKDESVSSVNKGSATAYSNTSPAEKPVAEAHKERIIADNIAPSQENPKAIVADNISYSKEDPKVNDSDPKEESTAIPNREALIAENILGSNGRAPTNIEGNLINHQGGPVLVPGLTPFSTEPTEKASQDEGDNRIAVDAAVGTYEAKDHKVQEASQDESEKRNAVDASIGTYEAKGHNVPEVTA</sequence>
<evidence type="ECO:0000256" key="9">
    <source>
        <dbReference type="ARBA" id="ARBA00022729"/>
    </source>
</evidence>
<evidence type="ECO:0000256" key="8">
    <source>
        <dbReference type="ARBA" id="ARBA00022692"/>
    </source>
</evidence>
<dbReference type="InterPro" id="IPR013783">
    <property type="entry name" value="Ig-like_fold"/>
</dbReference>
<feature type="compositionally biased region" description="Basic and acidic residues" evidence="20">
    <location>
        <begin position="507"/>
        <end position="519"/>
    </location>
</feature>
<dbReference type="InterPro" id="IPR011009">
    <property type="entry name" value="Kinase-like_dom_sf"/>
</dbReference>
<evidence type="ECO:0000259" key="21">
    <source>
        <dbReference type="PROSITE" id="PS50011"/>
    </source>
</evidence>
<keyword evidence="16" id="KW-0675">Receptor</keyword>
<proteinExistence type="predicted"/>
<dbReference type="PANTHER" id="PTHR48055">
    <property type="entry name" value="LEUCINE-RICH REPEAT RECEPTOR PROTEIN KINASE EMS1"/>
    <property type="match status" value="1"/>
</dbReference>
<keyword evidence="17" id="KW-0325">Glycoprotein</keyword>
<evidence type="ECO:0000256" key="7">
    <source>
        <dbReference type="ARBA" id="ARBA00022679"/>
    </source>
</evidence>
<dbReference type="GO" id="GO:2001070">
    <property type="term" value="F:starch binding"/>
    <property type="evidence" value="ECO:0007669"/>
    <property type="project" value="InterPro"/>
</dbReference>
<dbReference type="InterPro" id="IPR000719">
    <property type="entry name" value="Prot_kinase_dom"/>
</dbReference>
<evidence type="ECO:0000256" key="19">
    <source>
        <dbReference type="ARBA" id="ARBA00048679"/>
    </source>
</evidence>
<comment type="subcellular location">
    <subcellularLocation>
        <location evidence="1">Cell membrane</location>
        <topology evidence="1">Single-pass membrane protein</topology>
    </subcellularLocation>
</comment>
<dbReference type="CDD" id="cd05467">
    <property type="entry name" value="CBM20"/>
    <property type="match status" value="1"/>
</dbReference>
<evidence type="ECO:0000256" key="12">
    <source>
        <dbReference type="ARBA" id="ARBA00022777"/>
    </source>
</evidence>
<keyword evidence="12" id="KW-0418">Kinase</keyword>
<keyword evidence="15" id="KW-0472">Membrane</keyword>
<evidence type="ECO:0000256" key="20">
    <source>
        <dbReference type="SAM" id="MobiDB-lite"/>
    </source>
</evidence>
<dbReference type="Pfam" id="PF07714">
    <property type="entry name" value="PK_Tyr_Ser-Thr"/>
    <property type="match status" value="1"/>
</dbReference>
<feature type="region of interest" description="Disordered" evidence="20">
    <location>
        <begin position="500"/>
        <end position="519"/>
    </location>
</feature>
<protein>
    <recommendedName>
        <fullName evidence="2">non-specific serine/threonine protein kinase</fullName>
        <ecNumber evidence="2">2.7.11.1</ecNumber>
    </recommendedName>
</protein>
<feature type="compositionally biased region" description="Basic and acidic residues" evidence="20">
    <location>
        <begin position="443"/>
        <end position="458"/>
    </location>
</feature>
<dbReference type="Pfam" id="PF00686">
    <property type="entry name" value="CBM_20"/>
    <property type="match status" value="1"/>
</dbReference>
<keyword evidence="5" id="KW-0597">Phosphoprotein</keyword>
<dbReference type="PANTHER" id="PTHR48055:SF55">
    <property type="entry name" value="PROTEIN KINASE DOMAIN-CONTAINING PROTEIN"/>
    <property type="match status" value="1"/>
</dbReference>
<keyword evidence="7" id="KW-0808">Transferase</keyword>
<name>A0A2N9ED54_FAGSY</name>
<dbReference type="AlphaFoldDB" id="A0A2N9ED54"/>